<proteinExistence type="predicted"/>
<dbReference type="Proteomes" id="UP000002630">
    <property type="component" value="Linkage Group LG15"/>
</dbReference>
<sequence length="121" mass="11921">MATFVTLQDPVAGRVHQIVPSLSGDCSTAASSACVGDWVAFGTAGLSRYTVGSRGNDGAGAAVGASQDENVLSRVAGELSYAAGCRTSDLNLPAGLDVNAGLFLAPTTSGGGGGGRSRPDF</sequence>
<dbReference type="InParanoid" id="D8LMT3"/>
<dbReference type="EMBL" id="FN649740">
    <property type="protein sequence ID" value="CBN74734.1"/>
    <property type="molecule type" value="Genomic_DNA"/>
</dbReference>
<dbReference type="EMBL" id="FN648608">
    <property type="protein sequence ID" value="CBN74734.1"/>
    <property type="molecule type" value="Genomic_DNA"/>
</dbReference>
<keyword evidence="2" id="KW-1185">Reference proteome</keyword>
<organism evidence="1 2">
    <name type="scientific">Ectocarpus siliculosus</name>
    <name type="common">Brown alga</name>
    <name type="synonym">Conferva siliculosa</name>
    <dbReference type="NCBI Taxonomy" id="2880"/>
    <lineage>
        <taxon>Eukaryota</taxon>
        <taxon>Sar</taxon>
        <taxon>Stramenopiles</taxon>
        <taxon>Ochrophyta</taxon>
        <taxon>PX clade</taxon>
        <taxon>Phaeophyceae</taxon>
        <taxon>Ectocarpales</taxon>
        <taxon>Ectocarpaceae</taxon>
        <taxon>Ectocarpus</taxon>
    </lineage>
</organism>
<gene>
    <name evidence="1" type="ORF">Esi_0041_0049</name>
</gene>
<dbReference type="AlphaFoldDB" id="D8LMT3"/>
<evidence type="ECO:0000313" key="1">
    <source>
        <dbReference type="EMBL" id="CBN74734.1"/>
    </source>
</evidence>
<evidence type="ECO:0000313" key="2">
    <source>
        <dbReference type="Proteomes" id="UP000002630"/>
    </source>
</evidence>
<name>D8LMT3_ECTSI</name>
<protein>
    <submittedName>
        <fullName evidence="1">Uncharacterized protein</fullName>
    </submittedName>
</protein>
<reference evidence="1 2" key="1">
    <citation type="journal article" date="2010" name="Nature">
        <title>The Ectocarpus genome and the independent evolution of multicellularity in brown algae.</title>
        <authorList>
            <person name="Cock J.M."/>
            <person name="Sterck L."/>
            <person name="Rouze P."/>
            <person name="Scornet D."/>
            <person name="Allen A.E."/>
            <person name="Amoutzias G."/>
            <person name="Anthouard V."/>
            <person name="Artiguenave F."/>
            <person name="Aury J.M."/>
            <person name="Badger J.H."/>
            <person name="Beszteri B."/>
            <person name="Billiau K."/>
            <person name="Bonnet E."/>
            <person name="Bothwell J.H."/>
            <person name="Bowler C."/>
            <person name="Boyen C."/>
            <person name="Brownlee C."/>
            <person name="Carrano C.J."/>
            <person name="Charrier B."/>
            <person name="Cho G.Y."/>
            <person name="Coelho S.M."/>
            <person name="Collen J."/>
            <person name="Corre E."/>
            <person name="Da Silva C."/>
            <person name="Delage L."/>
            <person name="Delaroque N."/>
            <person name="Dittami S.M."/>
            <person name="Doulbeau S."/>
            <person name="Elias M."/>
            <person name="Farnham G."/>
            <person name="Gachon C.M."/>
            <person name="Gschloessl B."/>
            <person name="Heesch S."/>
            <person name="Jabbari K."/>
            <person name="Jubin C."/>
            <person name="Kawai H."/>
            <person name="Kimura K."/>
            <person name="Kloareg B."/>
            <person name="Kupper F.C."/>
            <person name="Lang D."/>
            <person name="Le Bail A."/>
            <person name="Leblanc C."/>
            <person name="Lerouge P."/>
            <person name="Lohr M."/>
            <person name="Lopez P.J."/>
            <person name="Martens C."/>
            <person name="Maumus F."/>
            <person name="Michel G."/>
            <person name="Miranda-Saavedra D."/>
            <person name="Morales J."/>
            <person name="Moreau H."/>
            <person name="Motomura T."/>
            <person name="Nagasato C."/>
            <person name="Napoli C.A."/>
            <person name="Nelson D.R."/>
            <person name="Nyvall-Collen P."/>
            <person name="Peters A.F."/>
            <person name="Pommier C."/>
            <person name="Potin P."/>
            <person name="Poulain J."/>
            <person name="Quesneville H."/>
            <person name="Read B."/>
            <person name="Rensing S.A."/>
            <person name="Ritter A."/>
            <person name="Rousvoal S."/>
            <person name="Samanta M."/>
            <person name="Samson G."/>
            <person name="Schroeder D.C."/>
            <person name="Segurens B."/>
            <person name="Strittmatter M."/>
            <person name="Tonon T."/>
            <person name="Tregear J.W."/>
            <person name="Valentin K."/>
            <person name="von Dassow P."/>
            <person name="Yamagishi T."/>
            <person name="Van de Peer Y."/>
            <person name="Wincker P."/>
        </authorList>
    </citation>
    <scope>NUCLEOTIDE SEQUENCE [LARGE SCALE GENOMIC DNA]</scope>
    <source>
        <strain evidence="2">Ec32 / CCAP1310/4</strain>
    </source>
</reference>
<accession>D8LMT3</accession>